<comment type="subunit">
    <text evidence="16">Interacts with ITCH and WWP1. Interacts (via MIT domain) with IST1; leading to the recruitment of SPART to midbodies. Interacts with MAP1LC3A and MAP1LC3C.</text>
</comment>
<evidence type="ECO:0000256" key="17">
    <source>
        <dbReference type="ARBA" id="ARBA00067916"/>
    </source>
</evidence>
<dbReference type="GO" id="GO:0016042">
    <property type="term" value="P:lipid catabolic process"/>
    <property type="evidence" value="ECO:0007669"/>
    <property type="project" value="UniProtKB-KW"/>
</dbReference>
<evidence type="ECO:0000256" key="1">
    <source>
        <dbReference type="ARBA" id="ARBA00004214"/>
    </source>
</evidence>
<dbReference type="GO" id="GO:0061724">
    <property type="term" value="P:lipophagy"/>
    <property type="evidence" value="ECO:0007669"/>
    <property type="project" value="UniProtKB-ARBA"/>
</dbReference>
<dbReference type="InterPro" id="IPR009686">
    <property type="entry name" value="Senescence/spartin_C"/>
</dbReference>
<reference evidence="20" key="1">
    <citation type="submission" date="2022-03" db="EMBL/GenBank/DDBJ databases">
        <authorList>
            <person name="Alioto T."/>
            <person name="Alioto T."/>
            <person name="Gomez Garrido J."/>
        </authorList>
    </citation>
    <scope>NUCLEOTIDE SEQUENCE</scope>
</reference>
<keyword evidence="8" id="KW-0551">Lipid droplet</keyword>
<evidence type="ECO:0000313" key="21">
    <source>
        <dbReference type="Proteomes" id="UP001295444"/>
    </source>
</evidence>
<keyword evidence="12" id="KW-0445">Lipid transport</keyword>
<evidence type="ECO:0000256" key="7">
    <source>
        <dbReference type="ARBA" id="ARBA00022553"/>
    </source>
</evidence>
<dbReference type="PANTHER" id="PTHR21068:SF43">
    <property type="entry name" value="SPARTIN"/>
    <property type="match status" value="1"/>
</dbReference>
<keyword evidence="7" id="KW-0597">Phosphoprotein</keyword>
<sequence length="786" mass="85983">MPTNQIPSTEPLGQNSAGMRKDKPKPVGESLRIPQLAFGYKLILQLSPESLLLRRDLGLRNNTHQSNMWCFRNQLLRLLPPYPALTPPLVCSERNRLKCKVKTIQILISTCNNVLSLYKHHTELNISVQCAIQLDEIRHCIYSHCMYATVTYYQENKNWAKRKASGILVKYVVKRMHRIPSSDIMEKQGPPHVEENVLIRSIEEEYRKAFLFINKGLNTDEAGYKEQARNYYRQGQEHLLRGLSVSLQGPECVGAAWDSARQMQVKMQETLQNVNTRLSILQQGIPSAPVNPFVPVNPFAPVNPPAQPSNVYPSLAPKEKERPSRPSAPNLNVFPGEQCPASNGACVVPSSEPVPATNPFTGGAAAPPAYTPQATDGHYTVSYGTEAGELSTVGDDFYSLAPQPPPVQSLGVDAEEMILIPRGVQIFFVNPDGLVSAPSYPGYLRIIKFMDTSSEAAQGRPPAFLQVCDWLYPLMCNQSPVLRSNSGVYMFPDLMSQVTGSYVGVVLSAELPAADQELFEDLLKQMSDLRIQPSEASEEVIDLSQVVHVVVVPAPKEKEAPEWSARVAHGILSGASWLNWGFVKGAELTEKAIHKGATKLRAHIQPDEQPLEVNPTVAKGLNVAKQATGGAVKVSQFLVDGVCAIASCVGKELAPHVKKHGSKLIPEALKKDKDGKSPLDGAMVVAASGLQGFATVWQGLEYAGKNVAKSVATETVHTVKYKFGKDAGHATDNAMNSAINVGVTAFNIDHLGIKAIVKKTAKETSHVILNDYKIIEKEDKKEGPPH</sequence>
<name>A0AAD1R6Q8_PELCU</name>
<keyword evidence="11" id="KW-0007">Acetylation</keyword>
<evidence type="ECO:0000256" key="3">
    <source>
        <dbReference type="ARBA" id="ARBA00004502"/>
    </source>
</evidence>
<keyword evidence="4" id="KW-0813">Transport</keyword>
<evidence type="ECO:0000256" key="2">
    <source>
        <dbReference type="ARBA" id="ARBA00004496"/>
    </source>
</evidence>
<keyword evidence="9" id="KW-0832">Ubl conjugation</keyword>
<dbReference type="Gene3D" id="1.20.58.80">
    <property type="entry name" value="Phosphotransferase system, lactose/cellobiose-type IIA subunit"/>
    <property type="match status" value="1"/>
</dbReference>
<dbReference type="FunFam" id="1.20.58.80:FF:000009">
    <property type="entry name" value="spartin isoform X1"/>
    <property type="match status" value="1"/>
</dbReference>
<keyword evidence="6" id="KW-1017">Isopeptide bond</keyword>
<evidence type="ECO:0000256" key="12">
    <source>
        <dbReference type="ARBA" id="ARBA00023055"/>
    </source>
</evidence>
<evidence type="ECO:0000256" key="10">
    <source>
        <dbReference type="ARBA" id="ARBA00022963"/>
    </source>
</evidence>
<evidence type="ECO:0000256" key="9">
    <source>
        <dbReference type="ARBA" id="ARBA00022843"/>
    </source>
</evidence>
<evidence type="ECO:0000259" key="19">
    <source>
        <dbReference type="SMART" id="SM00745"/>
    </source>
</evidence>
<accession>A0AAD1R6Q8</accession>
<dbReference type="Proteomes" id="UP001295444">
    <property type="component" value="Chromosome 01"/>
</dbReference>
<dbReference type="GO" id="GO:0005811">
    <property type="term" value="C:lipid droplet"/>
    <property type="evidence" value="ECO:0007669"/>
    <property type="project" value="UniProtKB-SubCell"/>
</dbReference>
<evidence type="ECO:0000256" key="11">
    <source>
        <dbReference type="ARBA" id="ARBA00022990"/>
    </source>
</evidence>
<dbReference type="EMBL" id="OW240912">
    <property type="protein sequence ID" value="CAH2225064.1"/>
    <property type="molecule type" value="Genomic_DNA"/>
</dbReference>
<dbReference type="InterPro" id="IPR045036">
    <property type="entry name" value="Spartin-like"/>
</dbReference>
<evidence type="ECO:0000256" key="18">
    <source>
        <dbReference type="SAM" id="MobiDB-lite"/>
    </source>
</evidence>
<dbReference type="GO" id="GO:0008289">
    <property type="term" value="F:lipid binding"/>
    <property type="evidence" value="ECO:0007669"/>
    <property type="project" value="UniProtKB-KW"/>
</dbReference>
<dbReference type="Pfam" id="PF06911">
    <property type="entry name" value="Senescence"/>
    <property type="match status" value="1"/>
</dbReference>
<dbReference type="InterPro" id="IPR007330">
    <property type="entry name" value="MIT_dom"/>
</dbReference>
<evidence type="ECO:0000256" key="16">
    <source>
        <dbReference type="ARBA" id="ARBA00064034"/>
    </source>
</evidence>
<dbReference type="SUPFAM" id="SSF116846">
    <property type="entry name" value="MIT domain"/>
    <property type="match status" value="1"/>
</dbReference>
<organism evidence="20 21">
    <name type="scientific">Pelobates cultripes</name>
    <name type="common">Western spadefoot toad</name>
    <dbReference type="NCBI Taxonomy" id="61616"/>
    <lineage>
        <taxon>Eukaryota</taxon>
        <taxon>Metazoa</taxon>
        <taxon>Chordata</taxon>
        <taxon>Craniata</taxon>
        <taxon>Vertebrata</taxon>
        <taxon>Euteleostomi</taxon>
        <taxon>Amphibia</taxon>
        <taxon>Batrachia</taxon>
        <taxon>Anura</taxon>
        <taxon>Pelobatoidea</taxon>
        <taxon>Pelobatidae</taxon>
        <taxon>Pelobates</taxon>
    </lineage>
</organism>
<dbReference type="GO" id="GO:0005737">
    <property type="term" value="C:cytoplasm"/>
    <property type="evidence" value="ECO:0007669"/>
    <property type="project" value="UniProtKB-SubCell"/>
</dbReference>
<comment type="subcellular location">
    <subcellularLocation>
        <location evidence="2">Cytoplasm</location>
    </subcellularLocation>
    <subcellularLocation>
        <location evidence="3">Lipid droplet</location>
    </subcellularLocation>
    <subcellularLocation>
        <location evidence="1">Midbody</location>
    </subcellularLocation>
</comment>
<evidence type="ECO:0000256" key="4">
    <source>
        <dbReference type="ARBA" id="ARBA00022448"/>
    </source>
</evidence>
<dbReference type="AlphaFoldDB" id="A0AAD1R6Q8"/>
<evidence type="ECO:0000256" key="15">
    <source>
        <dbReference type="ARBA" id="ARBA00054810"/>
    </source>
</evidence>
<dbReference type="InterPro" id="IPR036181">
    <property type="entry name" value="MIT_dom_sf"/>
</dbReference>
<feature type="compositionally biased region" description="Polar residues" evidence="18">
    <location>
        <begin position="1"/>
        <end position="17"/>
    </location>
</feature>
<keyword evidence="14" id="KW-0446">Lipid-binding</keyword>
<evidence type="ECO:0000313" key="20">
    <source>
        <dbReference type="EMBL" id="CAH2225064.1"/>
    </source>
</evidence>
<evidence type="ECO:0000256" key="8">
    <source>
        <dbReference type="ARBA" id="ARBA00022677"/>
    </source>
</evidence>
<comment type="function">
    <text evidence="15">Lipophagy receptor that plays an important role in lipid droplet (LD) turnover in motor neurons. Localizes to LDs and interacts with components of the autophagy machinery, such as MAP1LC3A/C proteins to deliver LDs to autophagosomes for degradation via lipophagy. Lipid transfer protein required for lipid droplet degradation, including by lipophagy. Can bind and transfer all lipid species found in lipid droplets, from phospholipids to triglycerides and sterol esters but the direction of lipid transfer by spartin and its cargos are unknown. May be implicated in endosomal trafficking, or microtubule dynamics, or both. Participates in cytokinesis.</text>
</comment>
<keyword evidence="5" id="KW-0963">Cytoplasm</keyword>
<evidence type="ECO:0000256" key="14">
    <source>
        <dbReference type="ARBA" id="ARBA00023121"/>
    </source>
</evidence>
<evidence type="ECO:0000256" key="13">
    <source>
        <dbReference type="ARBA" id="ARBA00023098"/>
    </source>
</evidence>
<dbReference type="SMART" id="SM00745">
    <property type="entry name" value="MIT"/>
    <property type="match status" value="1"/>
</dbReference>
<keyword evidence="21" id="KW-1185">Reference proteome</keyword>
<feature type="region of interest" description="Disordered" evidence="18">
    <location>
        <begin position="305"/>
        <end position="331"/>
    </location>
</feature>
<gene>
    <name evidence="20" type="ORF">PECUL_23A009435</name>
</gene>
<proteinExistence type="predicted"/>
<dbReference type="GO" id="GO:0006869">
    <property type="term" value="P:lipid transport"/>
    <property type="evidence" value="ECO:0007669"/>
    <property type="project" value="UniProtKB-KW"/>
</dbReference>
<keyword evidence="10" id="KW-0442">Lipid degradation</keyword>
<protein>
    <recommendedName>
        <fullName evidence="17">Spartin</fullName>
    </recommendedName>
</protein>
<keyword evidence="13" id="KW-0443">Lipid metabolism</keyword>
<dbReference type="GO" id="GO:0051301">
    <property type="term" value="P:cell division"/>
    <property type="evidence" value="ECO:0007669"/>
    <property type="project" value="TreeGrafter"/>
</dbReference>
<evidence type="ECO:0000256" key="5">
    <source>
        <dbReference type="ARBA" id="ARBA00022490"/>
    </source>
</evidence>
<evidence type="ECO:0000256" key="6">
    <source>
        <dbReference type="ARBA" id="ARBA00022499"/>
    </source>
</evidence>
<feature type="region of interest" description="Disordered" evidence="18">
    <location>
        <begin position="1"/>
        <end position="27"/>
    </location>
</feature>
<dbReference type="GO" id="GO:0030514">
    <property type="term" value="P:negative regulation of BMP signaling pathway"/>
    <property type="evidence" value="ECO:0007669"/>
    <property type="project" value="TreeGrafter"/>
</dbReference>
<dbReference type="PANTHER" id="PTHR21068">
    <property type="entry name" value="SPARTIN"/>
    <property type="match status" value="1"/>
</dbReference>
<dbReference type="GO" id="GO:0030496">
    <property type="term" value="C:midbody"/>
    <property type="evidence" value="ECO:0007669"/>
    <property type="project" value="UniProtKB-SubCell"/>
</dbReference>
<dbReference type="CDD" id="cd02679">
    <property type="entry name" value="MIT_spastin"/>
    <property type="match status" value="1"/>
</dbReference>
<feature type="domain" description="MIT" evidence="19">
    <location>
        <begin position="202"/>
        <end position="280"/>
    </location>
</feature>
<dbReference type="GO" id="GO:0005886">
    <property type="term" value="C:plasma membrane"/>
    <property type="evidence" value="ECO:0007669"/>
    <property type="project" value="TreeGrafter"/>
</dbReference>